<accession>A0AAV3YTP5</accession>
<dbReference type="AlphaFoldDB" id="A0AAV3YTP5"/>
<keyword evidence="2" id="KW-1185">Reference proteome</keyword>
<dbReference type="EMBL" id="BLXT01001484">
    <property type="protein sequence ID" value="GFN85922.1"/>
    <property type="molecule type" value="Genomic_DNA"/>
</dbReference>
<gene>
    <name evidence="1" type="ORF">PoB_001242800</name>
</gene>
<reference evidence="1 2" key="1">
    <citation type="journal article" date="2021" name="Elife">
        <title>Chloroplast acquisition without the gene transfer in kleptoplastic sea slugs, Plakobranchus ocellatus.</title>
        <authorList>
            <person name="Maeda T."/>
            <person name="Takahashi S."/>
            <person name="Yoshida T."/>
            <person name="Shimamura S."/>
            <person name="Takaki Y."/>
            <person name="Nagai Y."/>
            <person name="Toyoda A."/>
            <person name="Suzuki Y."/>
            <person name="Arimoto A."/>
            <person name="Ishii H."/>
            <person name="Satoh N."/>
            <person name="Nishiyama T."/>
            <person name="Hasebe M."/>
            <person name="Maruyama T."/>
            <person name="Minagawa J."/>
            <person name="Obokata J."/>
            <person name="Shigenobu S."/>
        </authorList>
    </citation>
    <scope>NUCLEOTIDE SEQUENCE [LARGE SCALE GENOMIC DNA]</scope>
</reference>
<protein>
    <submittedName>
        <fullName evidence="1">Uncharacterized protein</fullName>
    </submittedName>
</protein>
<dbReference type="Proteomes" id="UP000735302">
    <property type="component" value="Unassembled WGS sequence"/>
</dbReference>
<comment type="caution">
    <text evidence="1">The sequence shown here is derived from an EMBL/GenBank/DDBJ whole genome shotgun (WGS) entry which is preliminary data.</text>
</comment>
<name>A0AAV3YTP5_9GAST</name>
<evidence type="ECO:0000313" key="1">
    <source>
        <dbReference type="EMBL" id="GFN85922.1"/>
    </source>
</evidence>
<organism evidence="1 2">
    <name type="scientific">Plakobranchus ocellatus</name>
    <dbReference type="NCBI Taxonomy" id="259542"/>
    <lineage>
        <taxon>Eukaryota</taxon>
        <taxon>Metazoa</taxon>
        <taxon>Spiralia</taxon>
        <taxon>Lophotrochozoa</taxon>
        <taxon>Mollusca</taxon>
        <taxon>Gastropoda</taxon>
        <taxon>Heterobranchia</taxon>
        <taxon>Euthyneura</taxon>
        <taxon>Panpulmonata</taxon>
        <taxon>Sacoglossa</taxon>
        <taxon>Placobranchoidea</taxon>
        <taxon>Plakobranchidae</taxon>
        <taxon>Plakobranchus</taxon>
    </lineage>
</organism>
<proteinExistence type="predicted"/>
<sequence length="198" mass="21919">MYRACVCLHNERVSTVRQRTQEASECEKPGVSQHECVAWFGFLYIASAQQGDLRLSGPPSGQGAGGGTRTCNRRVTADLSADSLATVLPTPLHECVKSRESQTPDRKTLAGLRIPLIRHSRATWIGCSTSDGKRKPSEERRRILVLLLLHKDTQRHSRVPPLVPTLQGSHWTAFHIRPPLHLPKVTTNSMASPIYSPS</sequence>
<evidence type="ECO:0000313" key="2">
    <source>
        <dbReference type="Proteomes" id="UP000735302"/>
    </source>
</evidence>